<dbReference type="Gene3D" id="1.10.287.1060">
    <property type="entry name" value="ESAT-6-like"/>
    <property type="match status" value="1"/>
</dbReference>
<dbReference type="Proteomes" id="UP001611075">
    <property type="component" value="Unassembled WGS sequence"/>
</dbReference>
<accession>A0ABW7SHT5</accession>
<dbReference type="Pfam" id="PF06013">
    <property type="entry name" value="WXG100"/>
    <property type="match status" value="1"/>
</dbReference>
<evidence type="ECO:0000313" key="1">
    <source>
        <dbReference type="EMBL" id="MFI0793260.1"/>
    </source>
</evidence>
<gene>
    <name evidence="1" type="ORF">ACH4OY_11240</name>
</gene>
<dbReference type="RefSeq" id="WP_396678531.1">
    <property type="nucleotide sequence ID" value="NZ_JBIRPU010000005.1"/>
</dbReference>
<dbReference type="EMBL" id="JBIRPU010000005">
    <property type="protein sequence ID" value="MFI0793260.1"/>
    <property type="molecule type" value="Genomic_DNA"/>
</dbReference>
<keyword evidence="2" id="KW-1185">Reference proteome</keyword>
<organism evidence="1 2">
    <name type="scientific">Micromonospora rubida</name>
    <dbReference type="NCBI Taxonomy" id="2697657"/>
    <lineage>
        <taxon>Bacteria</taxon>
        <taxon>Bacillati</taxon>
        <taxon>Actinomycetota</taxon>
        <taxon>Actinomycetes</taxon>
        <taxon>Micromonosporales</taxon>
        <taxon>Micromonosporaceae</taxon>
        <taxon>Micromonospora</taxon>
    </lineage>
</organism>
<proteinExistence type="predicted"/>
<dbReference type="InterPro" id="IPR010310">
    <property type="entry name" value="T7SS_ESAT-6-like"/>
</dbReference>
<comment type="caution">
    <text evidence="1">The sequence shown here is derived from an EMBL/GenBank/DDBJ whole genome shotgun (WGS) entry which is preliminary data.</text>
</comment>
<name>A0ABW7SHT5_9ACTN</name>
<protein>
    <submittedName>
        <fullName evidence="1">WXG100 family type VII secretion target</fullName>
    </submittedName>
</protein>
<sequence>MSQPTYRYSDTAITQGIEAIRIAHNRIDTALDELERYADTQLQAWDGNTRQTYNEYKASWDQSVNNMKDIMLRGAVPSLQNILSNYNQTERINSAGWQQG</sequence>
<evidence type="ECO:0000313" key="2">
    <source>
        <dbReference type="Proteomes" id="UP001611075"/>
    </source>
</evidence>
<dbReference type="InterPro" id="IPR036689">
    <property type="entry name" value="ESAT-6-like_sf"/>
</dbReference>
<reference evidence="1 2" key="1">
    <citation type="submission" date="2024-10" db="EMBL/GenBank/DDBJ databases">
        <title>The Natural Products Discovery Center: Release of the First 8490 Sequenced Strains for Exploring Actinobacteria Biosynthetic Diversity.</title>
        <authorList>
            <person name="Kalkreuter E."/>
            <person name="Kautsar S.A."/>
            <person name="Yang D."/>
            <person name="Bader C.D."/>
            <person name="Teijaro C.N."/>
            <person name="Fluegel L."/>
            <person name="Davis C.M."/>
            <person name="Simpson J.R."/>
            <person name="Lauterbach L."/>
            <person name="Steele A.D."/>
            <person name="Gui C."/>
            <person name="Meng S."/>
            <person name="Li G."/>
            <person name="Viehrig K."/>
            <person name="Ye F."/>
            <person name="Su P."/>
            <person name="Kiefer A.F."/>
            <person name="Nichols A."/>
            <person name="Cepeda A.J."/>
            <person name="Yan W."/>
            <person name="Fan B."/>
            <person name="Jiang Y."/>
            <person name="Adhikari A."/>
            <person name="Zheng C.-J."/>
            <person name="Schuster L."/>
            <person name="Cowan T.M."/>
            <person name="Smanski M.J."/>
            <person name="Chevrette M.G."/>
            <person name="De Carvalho L.P.S."/>
            <person name="Shen B."/>
        </authorList>
    </citation>
    <scope>NUCLEOTIDE SEQUENCE [LARGE SCALE GENOMIC DNA]</scope>
    <source>
        <strain evidence="1 2">NPDC021253</strain>
    </source>
</reference>
<dbReference type="SUPFAM" id="SSF140453">
    <property type="entry name" value="EsxAB dimer-like"/>
    <property type="match status" value="1"/>
</dbReference>